<reference evidence="7 8" key="1">
    <citation type="submission" date="2019-02" db="EMBL/GenBank/DDBJ databases">
        <title>Draft genome sequence of Arthrospira platensis NIES-3787.</title>
        <authorList>
            <person name="Yamaguchi H."/>
            <person name="Suzuki S."/>
            <person name="Kawachi M."/>
        </authorList>
    </citation>
    <scope>NUCLEOTIDE SEQUENCE [LARGE SCALE GENOMIC DNA]</scope>
    <source>
        <strain evidence="7 8">NIES-3787</strain>
    </source>
</reference>
<dbReference type="Proteomes" id="UP000438874">
    <property type="component" value="Unassembled WGS sequence"/>
</dbReference>
<protein>
    <submittedName>
        <fullName evidence="7">Cytochrome c-552</fullName>
    </submittedName>
</protein>
<feature type="transmembrane region" description="Helical" evidence="5">
    <location>
        <begin position="21"/>
        <end position="39"/>
    </location>
</feature>
<evidence type="ECO:0000256" key="3">
    <source>
        <dbReference type="ARBA" id="ARBA00023004"/>
    </source>
</evidence>
<dbReference type="GO" id="GO:0046872">
    <property type="term" value="F:metal ion binding"/>
    <property type="evidence" value="ECO:0007669"/>
    <property type="project" value="UniProtKB-KW"/>
</dbReference>
<evidence type="ECO:0000313" key="7">
    <source>
        <dbReference type="EMBL" id="GCL47285.1"/>
    </source>
</evidence>
<keyword evidence="5" id="KW-0472">Membrane</keyword>
<evidence type="ECO:0000256" key="2">
    <source>
        <dbReference type="ARBA" id="ARBA00022723"/>
    </source>
</evidence>
<accession>A0A6H9GJL5</accession>
<organism evidence="7 8">
    <name type="scientific">Microcystis aeruginosa NIES-3787</name>
    <dbReference type="NCBI Taxonomy" id="2517782"/>
    <lineage>
        <taxon>Bacteria</taxon>
        <taxon>Bacillati</taxon>
        <taxon>Cyanobacteriota</taxon>
        <taxon>Cyanophyceae</taxon>
        <taxon>Oscillatoriophycideae</taxon>
        <taxon>Chroococcales</taxon>
        <taxon>Microcystaceae</taxon>
        <taxon>Microcystis</taxon>
    </lineage>
</organism>
<dbReference type="GO" id="GO:0009055">
    <property type="term" value="F:electron transfer activity"/>
    <property type="evidence" value="ECO:0007669"/>
    <property type="project" value="InterPro"/>
</dbReference>
<evidence type="ECO:0000256" key="1">
    <source>
        <dbReference type="ARBA" id="ARBA00022617"/>
    </source>
</evidence>
<evidence type="ECO:0000259" key="6">
    <source>
        <dbReference type="PROSITE" id="PS51007"/>
    </source>
</evidence>
<feature type="domain" description="Cytochrome c" evidence="6">
    <location>
        <begin position="34"/>
        <end position="163"/>
    </location>
</feature>
<dbReference type="AlphaFoldDB" id="A0A6H9GJL5"/>
<evidence type="ECO:0000256" key="5">
    <source>
        <dbReference type="SAM" id="Phobius"/>
    </source>
</evidence>
<keyword evidence="2 4" id="KW-0479">Metal-binding</keyword>
<dbReference type="InterPro" id="IPR036909">
    <property type="entry name" value="Cyt_c-like_dom_sf"/>
</dbReference>
<keyword evidence="5" id="KW-0812">Transmembrane</keyword>
<dbReference type="InterPro" id="IPR009056">
    <property type="entry name" value="Cyt_c-like_dom"/>
</dbReference>
<dbReference type="Gene3D" id="1.10.760.10">
    <property type="entry name" value="Cytochrome c-like domain"/>
    <property type="match status" value="1"/>
</dbReference>
<dbReference type="PROSITE" id="PS51007">
    <property type="entry name" value="CYTC"/>
    <property type="match status" value="1"/>
</dbReference>
<dbReference type="SUPFAM" id="SSF46626">
    <property type="entry name" value="Cytochrome c"/>
    <property type="match status" value="1"/>
</dbReference>
<keyword evidence="1 4" id="KW-0349">Heme</keyword>
<comment type="caution">
    <text evidence="7">The sequence shown here is derived from an EMBL/GenBank/DDBJ whole genome shotgun (WGS) entry which is preliminary data.</text>
</comment>
<proteinExistence type="predicted"/>
<gene>
    <name evidence="7" type="primary">cycA</name>
    <name evidence="7" type="ORF">NIES3787_29910</name>
</gene>
<evidence type="ECO:0000313" key="8">
    <source>
        <dbReference type="Proteomes" id="UP000438874"/>
    </source>
</evidence>
<dbReference type="EMBL" id="BJCH01000039">
    <property type="protein sequence ID" value="GCL47285.1"/>
    <property type="molecule type" value="Genomic_DNA"/>
</dbReference>
<keyword evidence="5" id="KW-1133">Transmembrane helix</keyword>
<name>A0A6H9GJL5_MICAE</name>
<dbReference type="GO" id="GO:0020037">
    <property type="term" value="F:heme binding"/>
    <property type="evidence" value="ECO:0007669"/>
    <property type="project" value="InterPro"/>
</dbReference>
<evidence type="ECO:0000256" key="4">
    <source>
        <dbReference type="PROSITE-ProRule" id="PRU00433"/>
    </source>
</evidence>
<keyword evidence="3 4" id="KW-0408">Iron</keyword>
<sequence length="163" mass="18170">MHEAGCIRYDHTGCEMRMIRAYFLLALVCPMAIAAQSVGSPRLNFVLHCAGCHAMDGSGNNTPGIPNLRGTIGNFLKVEGGRDYLVQVPGSSQSPLSDQETAELLNWMLREFSAKELPATPKLYSADEVRQLRRRPLPDVIKRRTEITDKLLREVGIDLRSYP</sequence>